<sequence>MYNRSLNLNLLFYRIAGLRILYIDDNGVKSMLNKEMLEGLGQQTMLENHPLSSSVTLLLTSLNQANPDFYAYRSIIKRFNLPENERFDTFTHTDLNFVETMGNHFLNLNQSPSNPLLQPTLERIAAIHATIALLNNLFLSTNDKSL</sequence>
<reference evidence="1 2" key="1">
    <citation type="journal article" date="2016" name="Proc. Natl. Acad. Sci. U.S.A.">
        <title>Lipid metabolic changes in an early divergent fungus govern the establishment of a mutualistic symbiosis with endobacteria.</title>
        <authorList>
            <person name="Lastovetsky O.A."/>
            <person name="Gaspar M.L."/>
            <person name="Mondo S.J."/>
            <person name="LaButti K.M."/>
            <person name="Sandor L."/>
            <person name="Grigoriev I.V."/>
            <person name="Henry S.A."/>
            <person name="Pawlowska T.E."/>
        </authorList>
    </citation>
    <scope>NUCLEOTIDE SEQUENCE [LARGE SCALE GENOMIC DNA]</scope>
    <source>
        <strain evidence="1 2">ATCC 52813</strain>
    </source>
</reference>
<dbReference type="AlphaFoldDB" id="A0A2G4T9N7"/>
<gene>
    <name evidence="1" type="ORF">RHIMIDRAFT_310359</name>
</gene>
<accession>A0A2G4T9N7</accession>
<keyword evidence="2" id="KW-1185">Reference proteome</keyword>
<protein>
    <submittedName>
        <fullName evidence="1">Uncharacterized protein</fullName>
    </submittedName>
</protein>
<evidence type="ECO:0000313" key="2">
    <source>
        <dbReference type="Proteomes" id="UP000242254"/>
    </source>
</evidence>
<dbReference type="EMBL" id="KZ303842">
    <property type="protein sequence ID" value="PHZ17729.1"/>
    <property type="molecule type" value="Genomic_DNA"/>
</dbReference>
<name>A0A2G4T9N7_RHIZD</name>
<dbReference type="Proteomes" id="UP000242254">
    <property type="component" value="Unassembled WGS sequence"/>
</dbReference>
<organism evidence="1 2">
    <name type="scientific">Rhizopus microsporus ATCC 52813</name>
    <dbReference type="NCBI Taxonomy" id="1340429"/>
    <lineage>
        <taxon>Eukaryota</taxon>
        <taxon>Fungi</taxon>
        <taxon>Fungi incertae sedis</taxon>
        <taxon>Mucoromycota</taxon>
        <taxon>Mucoromycotina</taxon>
        <taxon>Mucoromycetes</taxon>
        <taxon>Mucorales</taxon>
        <taxon>Mucorineae</taxon>
        <taxon>Rhizopodaceae</taxon>
        <taxon>Rhizopus</taxon>
    </lineage>
</organism>
<dbReference type="GeneID" id="35445642"/>
<dbReference type="RefSeq" id="XP_023471437.1">
    <property type="nucleotide sequence ID" value="XM_023614653.1"/>
</dbReference>
<evidence type="ECO:0000313" key="1">
    <source>
        <dbReference type="EMBL" id="PHZ17729.1"/>
    </source>
</evidence>
<proteinExistence type="predicted"/>